<sequence length="2549" mass="276001">MEYRGSLLSREDDGGLSLGVSPSQPYNARHGPPPTLLSGITGDSWRTSPGMHRSQRHQPSHRRAREYLTADSAASSPVMLRHTGQSSSMQMSVEAFVRSLPLADDPDAAEIEARVAERLYEEEAARTMLQEKLRQWSEVAMELFTMISELRAARGSTATPGNDKPDPATLSAIKSAITSFMLEQQRHQQQTLEYDLAGDAMRRMAAPPAVLDGSVNTLDTPTVHHHHHHHAKQQAPQPHFFSEGASVYALSSLRRSGPRGGHGEELPQLQDDDAFEDVMHPRREVSRLRSELARDRAGGAGSRHSSTHAASDYNGPASGEQSKSPSRVLSAGMHVTEHKALAASAALHAALMPKVQFTDLEQQESVLVDALRVELEAARVASAERGAQAMAAGEEAQRLRRALLDAEIELQQATVVGDAARKQMAQAEEEAAALRASNGRLAADLEAERAKTMAVETVVRQQLSQALSDLELCRAQMASKDVEMTDLSSRLVTRTSELAAAMQQIADMRGAMTEVPPQHDGQPEREGPLEQLQGELIATREELCRLQVVVAKPCPDRSARRTDDLHLSWVQEPDVLVTLSIRLERLQALLDECQRTLLDKQLPLRKQCDHQYEQISSANAQEPPSPTRAADHLGGALRDVEDLRQQLVAALSAAVAEREAQTQAHEEEVRRLELQVVEVRAAAADDVAMLRQQVADADQATAALRGEADRLRQQLEAVQEAVVNGGRETELLRQKLDKAEAGLEAALQARRELLDRMVDADTEMEARRQQLDDLRDQLDQVRNAAEASGQETEDLRRRLEDDRTQKGMLQKQVDELRRQLVEAEKDLAQGCRMADSLRKELVEVRQAEAAGLCEMESLKDQLKEAKEVAEKNGRQVEEVRRQLAARAQEASGLRKQLAAAEAVEAAISLQADDLREQLAAAKVAAAIGSREVDDLRSHLDAAKEEVAVSCQQIGDLRSQLAVSSDQVEDLQRQLVDAREAAEAGRCTEEQLQFQLAELKAQLEARQEQLDDLQRCLSLTEDKAEKSALEVQDLRGLLQAARTAAEIESRETKLLQQQLLEAECKAAIRAQELDETRCQLEAQLEASLREAQSMRQQLQDVERVAETRDHDADELRRQLSIAREAATGGLMVIEEMQRRLTEAQASADASAAEVASLRGRLADSEQLAEAADREVSELRRQVVVTTAALEAQVLETETLRSKKTELQSANDERLAELHQRVLKAKQAVEERGRDLVDLRERLAEKQAEADASSCKLQELRGQLADAVRSLEEREQEAEELRWHKADLQALVEAKDRAADELRREYATAVAVAEGASRDVAAASRLEAGELRRQLAAAKDEMVALGAEVEELRHQLVDAEQAADAAHAEAETLQQRLTEAEEVAEVANAKADGFRNQLAEARAEADTANKDAETLRRTLAELSKQVADGGAEVTELAERLKAAEEVADTVTRDSNEFCEQLRDQLARAQEEARLLGKESDRIREQLTAAKEAAAATEGLRHELSASQNTVATLSRKVKVLQQQVDASQREVDASGQDLAALQRELVSAREAAAAAANGSRETADELRQQLAAAQAAAAMFRREGEDLRLQVMAARAVAGGGSKEVDDLMLHLAEAQSEAVVAIRQVDELYQQMEAAHVAVLAAVREVDELRQRLVEGQQQYQHQQRLIDEQARAYEAHPAKQMLAYQAQVLAQQAVEQHKRVVALQSQLEGVHSSLATLAGRSQELVRENAGLRCQLQQFQRTERVAWDAEEQAQDGCGDGGGGRKDLAEALDAERNARTALEDLVSELRQQLDGARLRAGELQQRAAAADAARMEAPAKQGAVVALHSDTAAVTSAHVVAEVERRPENARQATEQDGNVSFVERQIRQRHSVAGLGGGALAAVHSLERDMEVVGLATASRNHIADVVARGRASRRSVSDEMSTPQYSFDDDVPQHVVPGSPAWTGASEVLQALVSSDGLSSQEGAQLSSSETGRPDSVSIPMDQEAEHVVDAKEMKEDTMVKLKQLELQQQLVEMGEEVAGLQKRLSQQVQGKVQPATLLPFQFNSGTMTQRSSGGDRHSSDVIAEPNAAPFGSVTALPRSSPSGSAEGSPVRSLGSGLSSRATLTVQHSSNGSGVGQERDGRGSLPTEHAERRWGLSQPAGAAIADQPLRRFGALSASVAYPEVSSPVRRPSGQSYGYRSSGSLREEAAAAGQRPGPAAAAAAAGLDDSRRVADAIRDDRRLGSVVGRWQLYGLAESRSVANDDGLVDSGSVGDDEAGRNAMQQPQCQHEWLGERPRQLTAHASGSSVYDGAAASHAGCGSDGGSSYAAEGQDPVMAAAVITLGSTVGGKELAEAGIEAEGEAQAGLAPEADMAVAASRNSARMLFHGSPVPSISELDKDLTDLRDQLKQLDSLLLSQRSRQAAAISPSIAMASARDALDPVNVSIPAPDSPGAGLWTQYMTAAAATLEGSGPDGSRLFPSLTSASASVPAPGRQNSTLPLVRMSQRARPTTGEHRSIDAETGLWRMGNGVRVGDGGSALRMPSHTMYPDESQMQGLGSGPLAHAARRT</sequence>
<feature type="compositionally biased region" description="Low complexity" evidence="2">
    <location>
        <begin position="2169"/>
        <end position="2196"/>
    </location>
</feature>
<feature type="compositionally biased region" description="Basic residues" evidence="2">
    <location>
        <begin position="223"/>
        <end position="232"/>
    </location>
</feature>
<feature type="compositionally biased region" description="Basic and acidic residues" evidence="2">
    <location>
        <begin position="2117"/>
        <end position="2134"/>
    </location>
</feature>
<feature type="region of interest" description="Disordered" evidence="2">
    <location>
        <begin position="2045"/>
        <end position="2141"/>
    </location>
</feature>
<dbReference type="PANTHER" id="PTHR47357">
    <property type="entry name" value="COP1-INTERACTIVE PROTEIN 1"/>
    <property type="match status" value="1"/>
</dbReference>
<dbReference type="GO" id="GO:0005856">
    <property type="term" value="C:cytoskeleton"/>
    <property type="evidence" value="ECO:0007669"/>
    <property type="project" value="TreeGrafter"/>
</dbReference>
<keyword evidence="1" id="KW-0175">Coiled coil</keyword>
<feature type="coiled-coil region" evidence="1">
    <location>
        <begin position="389"/>
        <end position="444"/>
    </location>
</feature>
<evidence type="ECO:0000256" key="1">
    <source>
        <dbReference type="SAM" id="Coils"/>
    </source>
</evidence>
<feature type="compositionally biased region" description="Low complexity" evidence="2">
    <location>
        <begin position="2243"/>
        <end position="2252"/>
    </location>
</feature>
<feature type="coiled-coil region" evidence="1">
    <location>
        <begin position="655"/>
        <end position="896"/>
    </location>
</feature>
<feature type="region of interest" description="Disordered" evidence="2">
    <location>
        <begin position="253"/>
        <end position="328"/>
    </location>
</feature>
<feature type="coiled-coil region" evidence="1">
    <location>
        <begin position="1988"/>
        <end position="2024"/>
    </location>
</feature>
<feature type="region of interest" description="Disordered" evidence="2">
    <location>
        <begin position="216"/>
        <end position="238"/>
    </location>
</feature>
<feature type="compositionally biased region" description="Basic and acidic residues" evidence="2">
    <location>
        <begin position="1"/>
        <end position="13"/>
    </location>
</feature>
<feature type="coiled-coil region" evidence="1">
    <location>
        <begin position="1610"/>
        <end position="1665"/>
    </location>
</feature>
<comment type="caution">
    <text evidence="3">The sequence shown here is derived from an EMBL/GenBank/DDBJ whole genome shotgun (WGS) entry which is preliminary data.</text>
</comment>
<feature type="coiled-coil region" evidence="1">
    <location>
        <begin position="1132"/>
        <end position="1180"/>
    </location>
</feature>
<evidence type="ECO:0000313" key="3">
    <source>
        <dbReference type="EMBL" id="GIL46354.1"/>
    </source>
</evidence>
<dbReference type="Proteomes" id="UP000747399">
    <property type="component" value="Unassembled WGS sequence"/>
</dbReference>
<feature type="coiled-coil region" evidence="1">
    <location>
        <begin position="1227"/>
        <end position="1581"/>
    </location>
</feature>
<evidence type="ECO:0000256" key="2">
    <source>
        <dbReference type="SAM" id="MobiDB-lite"/>
    </source>
</evidence>
<keyword evidence="4" id="KW-1185">Reference proteome</keyword>
<feature type="compositionally biased region" description="Basic residues" evidence="2">
    <location>
        <begin position="53"/>
        <end position="63"/>
    </location>
</feature>
<feature type="region of interest" description="Disordered" evidence="2">
    <location>
        <begin position="2527"/>
        <end position="2549"/>
    </location>
</feature>
<feature type="region of interest" description="Disordered" evidence="2">
    <location>
        <begin position="2163"/>
        <end position="2196"/>
    </location>
</feature>
<organism evidence="3 4">
    <name type="scientific">Volvox africanus</name>
    <dbReference type="NCBI Taxonomy" id="51714"/>
    <lineage>
        <taxon>Eukaryota</taxon>
        <taxon>Viridiplantae</taxon>
        <taxon>Chlorophyta</taxon>
        <taxon>core chlorophytes</taxon>
        <taxon>Chlorophyceae</taxon>
        <taxon>CS clade</taxon>
        <taxon>Chlamydomonadales</taxon>
        <taxon>Volvocaceae</taxon>
        <taxon>Volvox</taxon>
    </lineage>
</organism>
<feature type="coiled-coil region" evidence="1">
    <location>
        <begin position="953"/>
        <end position="1022"/>
    </location>
</feature>
<feature type="region of interest" description="Disordered" evidence="2">
    <location>
        <begin position="2243"/>
        <end position="2265"/>
    </location>
</feature>
<accession>A0A8J4EW93</accession>
<feature type="compositionally biased region" description="Basic and acidic residues" evidence="2">
    <location>
        <begin position="277"/>
        <end position="297"/>
    </location>
</feature>
<dbReference type="PANTHER" id="PTHR47357:SF1">
    <property type="entry name" value="SPINDLE POLE BODY COMPONENT 110"/>
    <property type="match status" value="1"/>
</dbReference>
<feature type="compositionally biased region" description="Polar residues" evidence="2">
    <location>
        <begin position="2096"/>
        <end position="2112"/>
    </location>
</feature>
<proteinExistence type="predicted"/>
<gene>
    <name evidence="3" type="ORF">Vafri_3353</name>
</gene>
<reference evidence="3" key="1">
    <citation type="journal article" date="2021" name="Proc. Natl. Acad. Sci. U.S.A.">
        <title>Three genomes in the algal genus Volvox reveal the fate of a haploid sex-determining region after a transition to homothallism.</title>
        <authorList>
            <person name="Yamamoto K."/>
            <person name="Hamaji T."/>
            <person name="Kawai-Toyooka H."/>
            <person name="Matsuzaki R."/>
            <person name="Takahashi F."/>
            <person name="Nishimura Y."/>
            <person name="Kawachi M."/>
            <person name="Noguchi H."/>
            <person name="Minakuchi Y."/>
            <person name="Umen J.G."/>
            <person name="Toyoda A."/>
            <person name="Nozaki H."/>
        </authorList>
    </citation>
    <scope>NUCLEOTIDE SEQUENCE</scope>
    <source>
        <strain evidence="3">NIES-3780</strain>
    </source>
</reference>
<name>A0A8J4EW93_9CHLO</name>
<dbReference type="Gene3D" id="1.10.287.1490">
    <property type="match status" value="1"/>
</dbReference>
<feature type="region of interest" description="Disordered" evidence="2">
    <location>
        <begin position="1911"/>
        <end position="1933"/>
    </location>
</feature>
<evidence type="ECO:0000313" key="4">
    <source>
        <dbReference type="Proteomes" id="UP000747399"/>
    </source>
</evidence>
<feature type="coiled-coil region" evidence="1">
    <location>
        <begin position="1721"/>
        <end position="1804"/>
    </location>
</feature>
<dbReference type="GO" id="GO:0005200">
    <property type="term" value="F:structural constituent of cytoskeleton"/>
    <property type="evidence" value="ECO:0007669"/>
    <property type="project" value="TreeGrafter"/>
</dbReference>
<feature type="region of interest" description="Disordered" evidence="2">
    <location>
        <begin position="1959"/>
        <end position="1980"/>
    </location>
</feature>
<feature type="region of interest" description="Disordered" evidence="2">
    <location>
        <begin position="1"/>
        <end position="63"/>
    </location>
</feature>
<protein>
    <submittedName>
        <fullName evidence="3">Uncharacterized protein</fullName>
    </submittedName>
</protein>
<dbReference type="EMBL" id="BNCO01000003">
    <property type="protein sequence ID" value="GIL46354.1"/>
    <property type="molecule type" value="Genomic_DNA"/>
</dbReference>
<feature type="compositionally biased region" description="Polar residues" evidence="2">
    <location>
        <begin position="1959"/>
        <end position="1971"/>
    </location>
</feature>